<organism evidence="8 9">
    <name type="scientific">Enterococcus sulfureus ATCC 49903</name>
    <dbReference type="NCBI Taxonomy" id="1140003"/>
    <lineage>
        <taxon>Bacteria</taxon>
        <taxon>Bacillati</taxon>
        <taxon>Bacillota</taxon>
        <taxon>Bacilli</taxon>
        <taxon>Lactobacillales</taxon>
        <taxon>Enterococcaceae</taxon>
        <taxon>Enterococcus</taxon>
    </lineage>
</organism>
<dbReference type="GO" id="GO:0030170">
    <property type="term" value="F:pyridoxal phosphate binding"/>
    <property type="evidence" value="ECO:0007669"/>
    <property type="project" value="InterPro"/>
</dbReference>
<reference evidence="8 9" key="1">
    <citation type="submission" date="2013-03" db="EMBL/GenBank/DDBJ databases">
        <title>The Genome Sequence of Enterococcus sulfureus ATCC_49903 (PacBio/Illumina hybrid assembly).</title>
        <authorList>
            <consortium name="The Broad Institute Genomics Platform"/>
            <consortium name="The Broad Institute Genome Sequencing Center for Infectious Disease"/>
            <person name="Earl A."/>
            <person name="Russ C."/>
            <person name="Gilmore M."/>
            <person name="Surin D."/>
            <person name="Walker B."/>
            <person name="Young S."/>
            <person name="Zeng Q."/>
            <person name="Gargeya S."/>
            <person name="Fitzgerald M."/>
            <person name="Haas B."/>
            <person name="Abouelleil A."/>
            <person name="Allen A.W."/>
            <person name="Alvarado L."/>
            <person name="Arachchi H.M."/>
            <person name="Berlin A.M."/>
            <person name="Chapman S.B."/>
            <person name="Gainer-Dewar J."/>
            <person name="Goldberg J."/>
            <person name="Griggs A."/>
            <person name="Gujja S."/>
            <person name="Hansen M."/>
            <person name="Howarth C."/>
            <person name="Imamovic A."/>
            <person name="Ireland A."/>
            <person name="Larimer J."/>
            <person name="McCowan C."/>
            <person name="Murphy C."/>
            <person name="Pearson M."/>
            <person name="Poon T.W."/>
            <person name="Priest M."/>
            <person name="Roberts A."/>
            <person name="Saif S."/>
            <person name="Shea T."/>
            <person name="Sisk P."/>
            <person name="Sykes S."/>
            <person name="Wortman J."/>
            <person name="Nusbaum C."/>
            <person name="Birren B."/>
        </authorList>
    </citation>
    <scope>NUCLEOTIDE SEQUENCE [LARGE SCALE GENOMIC DNA]</scope>
    <source>
        <strain evidence="8 9">ATCC 49903</strain>
    </source>
</reference>
<dbReference type="GO" id="GO:0042802">
    <property type="term" value="F:identical protein binding"/>
    <property type="evidence" value="ECO:0007669"/>
    <property type="project" value="TreeGrafter"/>
</dbReference>
<evidence type="ECO:0000256" key="7">
    <source>
        <dbReference type="RuleBase" id="RU003560"/>
    </source>
</evidence>
<accession>S0L0C3</accession>
<dbReference type="OrthoDB" id="9807885at2"/>
<dbReference type="PATRIC" id="fig|1140003.3.peg.1953"/>
<comment type="caution">
    <text evidence="8">The sequence shown here is derived from an EMBL/GenBank/DDBJ whole genome shotgun (WGS) entry which is preliminary data.</text>
</comment>
<dbReference type="Gene3D" id="3.90.1150.10">
    <property type="entry name" value="Aspartate Aminotransferase, domain 1"/>
    <property type="match status" value="1"/>
</dbReference>
<proteinExistence type="inferred from homology"/>
<evidence type="ECO:0000313" key="9">
    <source>
        <dbReference type="Proteomes" id="UP000015961"/>
    </source>
</evidence>
<evidence type="ECO:0000256" key="2">
    <source>
        <dbReference type="ARBA" id="ARBA00022576"/>
    </source>
</evidence>
<dbReference type="AlphaFoldDB" id="S0L0C3"/>
<keyword evidence="5 7" id="KW-0663">Pyridoxal phosphate</keyword>
<dbReference type="GO" id="GO:0006526">
    <property type="term" value="P:L-arginine biosynthetic process"/>
    <property type="evidence" value="ECO:0007669"/>
    <property type="project" value="UniProtKB-ARBA"/>
</dbReference>
<dbReference type="InterPro" id="IPR015422">
    <property type="entry name" value="PyrdxlP-dep_Trfase_small"/>
</dbReference>
<dbReference type="CDD" id="cd00610">
    <property type="entry name" value="OAT_like"/>
    <property type="match status" value="1"/>
</dbReference>
<name>S0L0C3_9ENTE</name>
<sequence length="387" mass="41793">MTTLFQTYKQHPFELIEGTGVTVYDQQANAYLDLTSGIGVCNLGYNHPTLNQAVQAQLGKIWHTSNLYQSSLQEEVATKLVPTPDYAVFFCNSGTEANEAALKLARKASQKTAVLSFTHSFHGRTTGALSVTGNEQIKEGFGPLLEDVVFGVYNDYPSLDLIHDELAAVIVEIIQGEGGVIAGDADWLEALQDTCCEHGVLLIVDEVQTGMGRTGKQYAFEHYALDPDIITVAKGLANGLPIGAMMGKKKLSSAFGPGSHGTTFGGNPLALTAANTVLDILTPTFLEAVVQKSHLFWYYLEKELRDLPGVTAITGKGLMVGIQLEDSIPVQEVIAKLHQKGILTLSAQQNTLRLLPPLVIKGAQLIEAIQHIKEVIVYSTVKTEVSV</sequence>
<evidence type="ECO:0000256" key="5">
    <source>
        <dbReference type="ARBA" id="ARBA00022898"/>
    </source>
</evidence>
<comment type="similarity">
    <text evidence="7">Belongs to the class-III pyridoxal-phosphate-dependent aminotransferase family.</text>
</comment>
<dbReference type="Pfam" id="PF00202">
    <property type="entry name" value="Aminotran_3"/>
    <property type="match status" value="1"/>
</dbReference>
<dbReference type="InterPro" id="IPR015424">
    <property type="entry name" value="PyrdxlP-dep_Trfase"/>
</dbReference>
<evidence type="ECO:0000313" key="8">
    <source>
        <dbReference type="EMBL" id="EOT82942.1"/>
    </source>
</evidence>
<gene>
    <name evidence="8" type="ORF">I573_02055</name>
</gene>
<keyword evidence="2" id="KW-0032">Aminotransferase</keyword>
<dbReference type="STRING" id="1140003.OMY_02026"/>
<dbReference type="eggNOG" id="COG4992">
    <property type="taxonomic scope" value="Bacteria"/>
</dbReference>
<comment type="cofactor">
    <cofactor evidence="1">
        <name>pyridoxal 5'-phosphate</name>
        <dbReference type="ChEBI" id="CHEBI:597326"/>
    </cofactor>
</comment>
<evidence type="ECO:0000256" key="3">
    <source>
        <dbReference type="ARBA" id="ARBA00022605"/>
    </source>
</evidence>
<evidence type="ECO:0008006" key="10">
    <source>
        <dbReference type="Google" id="ProtNLM"/>
    </source>
</evidence>
<protein>
    <recommendedName>
        <fullName evidence="10">Acetylornithine transaminase</fullName>
    </recommendedName>
</protein>
<dbReference type="FunFam" id="3.40.640.10:FF:000004">
    <property type="entry name" value="Acetylornithine aminotransferase"/>
    <property type="match status" value="1"/>
</dbReference>
<evidence type="ECO:0000256" key="4">
    <source>
        <dbReference type="ARBA" id="ARBA00022679"/>
    </source>
</evidence>
<comment type="pathway">
    <text evidence="6">Amino-acid biosynthesis.</text>
</comment>
<evidence type="ECO:0000256" key="1">
    <source>
        <dbReference type="ARBA" id="ARBA00001933"/>
    </source>
</evidence>
<dbReference type="PIRSF" id="PIRSF000521">
    <property type="entry name" value="Transaminase_4ab_Lys_Orn"/>
    <property type="match status" value="1"/>
</dbReference>
<keyword evidence="4" id="KW-0808">Transferase</keyword>
<dbReference type="InterPro" id="IPR049704">
    <property type="entry name" value="Aminotrans_3_PPA_site"/>
</dbReference>
<dbReference type="PANTHER" id="PTHR11986">
    <property type="entry name" value="AMINOTRANSFERASE CLASS III"/>
    <property type="match status" value="1"/>
</dbReference>
<dbReference type="Gene3D" id="3.40.640.10">
    <property type="entry name" value="Type I PLP-dependent aspartate aminotransferase-like (Major domain)"/>
    <property type="match status" value="1"/>
</dbReference>
<dbReference type="InterPro" id="IPR015421">
    <property type="entry name" value="PyrdxlP-dep_Trfase_major"/>
</dbReference>
<dbReference type="GO" id="GO:0008483">
    <property type="term" value="F:transaminase activity"/>
    <property type="evidence" value="ECO:0007669"/>
    <property type="project" value="UniProtKB-KW"/>
</dbReference>
<evidence type="ECO:0000256" key="6">
    <source>
        <dbReference type="ARBA" id="ARBA00029440"/>
    </source>
</evidence>
<dbReference type="NCBIfam" id="NF002797">
    <property type="entry name" value="PRK02936.1"/>
    <property type="match status" value="1"/>
</dbReference>
<dbReference type="Proteomes" id="UP000015961">
    <property type="component" value="Unassembled WGS sequence"/>
</dbReference>
<dbReference type="PANTHER" id="PTHR11986:SF79">
    <property type="entry name" value="ACETYLORNITHINE AMINOTRANSFERASE, MITOCHONDRIAL"/>
    <property type="match status" value="1"/>
</dbReference>
<dbReference type="SUPFAM" id="SSF53383">
    <property type="entry name" value="PLP-dependent transferases"/>
    <property type="match status" value="1"/>
</dbReference>
<dbReference type="PROSITE" id="PS00600">
    <property type="entry name" value="AA_TRANSFER_CLASS_3"/>
    <property type="match status" value="1"/>
</dbReference>
<dbReference type="NCBIfam" id="NF002325">
    <property type="entry name" value="PRK01278.1"/>
    <property type="match status" value="1"/>
</dbReference>
<dbReference type="InterPro" id="IPR050103">
    <property type="entry name" value="Class-III_PLP-dep_AT"/>
</dbReference>
<dbReference type="EMBL" id="ASWO01000007">
    <property type="protein sequence ID" value="EOT82942.1"/>
    <property type="molecule type" value="Genomic_DNA"/>
</dbReference>
<dbReference type="InterPro" id="IPR005814">
    <property type="entry name" value="Aminotrans_3"/>
</dbReference>
<keyword evidence="3" id="KW-0028">Amino-acid biosynthesis</keyword>
<dbReference type="InterPro" id="IPR004636">
    <property type="entry name" value="AcOrn/SuccOrn_fam"/>
</dbReference>
<keyword evidence="9" id="KW-1185">Reference proteome</keyword>
<dbReference type="RefSeq" id="WP_016186458.1">
    <property type="nucleotide sequence ID" value="NZ_ASWO01000007.1"/>
</dbReference>
<dbReference type="NCBIfam" id="TIGR00707">
    <property type="entry name" value="argD"/>
    <property type="match status" value="1"/>
</dbReference>